<keyword evidence="3" id="KW-1185">Reference proteome</keyword>
<dbReference type="Pfam" id="PF07969">
    <property type="entry name" value="Amidohydro_3"/>
    <property type="match status" value="1"/>
</dbReference>
<dbReference type="EMBL" id="PJMW01000002">
    <property type="protein sequence ID" value="PKV81192.1"/>
    <property type="molecule type" value="Genomic_DNA"/>
</dbReference>
<dbReference type="Gene3D" id="2.30.40.10">
    <property type="entry name" value="Urease, subunit C, domain 1"/>
    <property type="match status" value="1"/>
</dbReference>
<dbReference type="AlphaFoldDB" id="A0A2N3VHT9"/>
<reference evidence="2 3" key="1">
    <citation type="submission" date="2017-12" db="EMBL/GenBank/DDBJ databases">
        <title>Sequencing the genomes of 1000 Actinobacteria strains.</title>
        <authorList>
            <person name="Klenk H.-P."/>
        </authorList>
    </citation>
    <scope>NUCLEOTIDE SEQUENCE [LARGE SCALE GENOMIC DNA]</scope>
    <source>
        <strain evidence="2 3">DSM 44489</strain>
    </source>
</reference>
<accession>A0A2N3VHT9</accession>
<dbReference type="GO" id="GO:0016810">
    <property type="term" value="F:hydrolase activity, acting on carbon-nitrogen (but not peptide) bonds"/>
    <property type="evidence" value="ECO:0007669"/>
    <property type="project" value="InterPro"/>
</dbReference>
<dbReference type="InterPro" id="IPR011059">
    <property type="entry name" value="Metal-dep_hydrolase_composite"/>
</dbReference>
<dbReference type="Gene3D" id="3.10.310.70">
    <property type="match status" value="1"/>
</dbReference>
<comment type="caution">
    <text evidence="2">The sequence shown here is derived from an EMBL/GenBank/DDBJ whole genome shotgun (WGS) entry which is preliminary data.</text>
</comment>
<dbReference type="Gene3D" id="3.20.20.140">
    <property type="entry name" value="Metal-dependent hydrolases"/>
    <property type="match status" value="1"/>
</dbReference>
<dbReference type="SUPFAM" id="SSF51338">
    <property type="entry name" value="Composite domain of metallo-dependent hydrolases"/>
    <property type="match status" value="1"/>
</dbReference>
<dbReference type="Proteomes" id="UP000233766">
    <property type="component" value="Unassembled WGS sequence"/>
</dbReference>
<sequence length="566" mass="59570">MPDFVLTAGTVITMDGERPRADAVAVSGSRIVAVGSLADCVAAVGPDADVIDTGARALLPGFVEPHGHPFLGGVLTQPPIAQITPWVAPTWDDVVAVFTAALAASNPSTPLVFNGFDALLQGHAAPTAADLDEIFGDRVAAVLDNSAHGIYFDTALIEQYGWSDPPPDPEGGHYGRNPDGSLNGQGFEVPLLTAVMTPLIAGMPSPLTSGAGFFAAMSRAGYTTTSDMAYDPQTEHDYETLAATTSCPLRVNLWEMSTTDTYAEPVTFTAGEEMLRKAGVKLWTDGAVWVGSAATSFPYLDTEATRRAGIDPATAGGTSSLNYTRSQVDAILDKAAPAGWQMSFHANGDLAVELALDAYEAALARHGLTGADHRWRIEHLGGATRTQMNRAARLGVHVSLSPFQYYFWGELLDGAIFDHEHGSRWQPTADALASGACVSLHNDGPVSPPSPLINIQTVTSRRTRAGTVHGADQAIPLDAAIRAQTIDAARTLRRDHLIGSIEVGKLADFVELSEDPYAVDPATLGETVRVNGTWVGGSRIDLDAFLAAVSNSDTTPSTGPRLGPCC</sequence>
<dbReference type="RefSeq" id="WP_101466971.1">
    <property type="nucleotide sequence ID" value="NZ_PJMW01000002.1"/>
</dbReference>
<evidence type="ECO:0000313" key="3">
    <source>
        <dbReference type="Proteomes" id="UP000233766"/>
    </source>
</evidence>
<dbReference type="CDD" id="cd01300">
    <property type="entry name" value="YtcJ_like"/>
    <property type="match status" value="1"/>
</dbReference>
<evidence type="ECO:0000313" key="2">
    <source>
        <dbReference type="EMBL" id="PKV81192.1"/>
    </source>
</evidence>
<dbReference type="PANTHER" id="PTHR22642">
    <property type="entry name" value="IMIDAZOLONEPROPIONASE"/>
    <property type="match status" value="1"/>
</dbReference>
<name>A0A2N3VHT9_9NOCA</name>
<dbReference type="InterPro" id="IPR032466">
    <property type="entry name" value="Metal_Hydrolase"/>
</dbReference>
<dbReference type="PANTHER" id="PTHR22642:SF2">
    <property type="entry name" value="PROTEIN LONG AFTER FAR-RED 3"/>
    <property type="match status" value="1"/>
</dbReference>
<proteinExistence type="predicted"/>
<dbReference type="InterPro" id="IPR033932">
    <property type="entry name" value="YtcJ-like"/>
</dbReference>
<dbReference type="InterPro" id="IPR013108">
    <property type="entry name" value="Amidohydro_3"/>
</dbReference>
<dbReference type="OrthoDB" id="3173428at2"/>
<dbReference type="SUPFAM" id="SSF51556">
    <property type="entry name" value="Metallo-dependent hydrolases"/>
    <property type="match status" value="1"/>
</dbReference>
<feature type="domain" description="Amidohydrolase 3" evidence="1">
    <location>
        <begin position="49"/>
        <end position="538"/>
    </location>
</feature>
<evidence type="ECO:0000259" key="1">
    <source>
        <dbReference type="Pfam" id="PF07969"/>
    </source>
</evidence>
<protein>
    <recommendedName>
        <fullName evidence="1">Amidohydrolase 3 domain-containing protein</fullName>
    </recommendedName>
</protein>
<gene>
    <name evidence="2" type="ORF">ATK86_5655</name>
</gene>
<organism evidence="2 3">
    <name type="scientific">Nocardia fluminea</name>
    <dbReference type="NCBI Taxonomy" id="134984"/>
    <lineage>
        <taxon>Bacteria</taxon>
        <taxon>Bacillati</taxon>
        <taxon>Actinomycetota</taxon>
        <taxon>Actinomycetes</taxon>
        <taxon>Mycobacteriales</taxon>
        <taxon>Nocardiaceae</taxon>
        <taxon>Nocardia</taxon>
    </lineage>
</organism>